<evidence type="ECO:0000313" key="4">
    <source>
        <dbReference type="RefSeq" id="XP_017890158.1"/>
    </source>
</evidence>
<dbReference type="PANTHER" id="PTHR21177:SF4">
    <property type="entry name" value="IP06524P"/>
    <property type="match status" value="1"/>
</dbReference>
<dbReference type="AlphaFoldDB" id="A0AAJ7JCI5"/>
<dbReference type="InterPro" id="IPR031993">
    <property type="entry name" value="DUF4789"/>
</dbReference>
<evidence type="ECO:0000313" key="3">
    <source>
        <dbReference type="Proteomes" id="UP000694925"/>
    </source>
</evidence>
<evidence type="ECO:0000256" key="1">
    <source>
        <dbReference type="SAM" id="SignalP"/>
    </source>
</evidence>
<feature type="domain" description="DUF4789" evidence="2">
    <location>
        <begin position="55"/>
        <end position="125"/>
    </location>
</feature>
<gene>
    <name evidence="4" type="primary">LOC108631011</name>
</gene>
<name>A0AAJ7JCI5_9HYME</name>
<dbReference type="GeneID" id="108631011"/>
<accession>A0AAJ7JCI5</accession>
<feature type="signal peptide" evidence="1">
    <location>
        <begin position="1"/>
        <end position="21"/>
    </location>
</feature>
<dbReference type="Proteomes" id="UP000694925">
    <property type="component" value="Unplaced"/>
</dbReference>
<dbReference type="PANTHER" id="PTHR21177">
    <property type="entry name" value="IP06524P-RELATED"/>
    <property type="match status" value="1"/>
</dbReference>
<protein>
    <submittedName>
        <fullName evidence="4">Uncharacterized protein LOC108631011</fullName>
    </submittedName>
</protein>
<feature type="chain" id="PRO_5042595117" evidence="1">
    <location>
        <begin position="22"/>
        <end position="188"/>
    </location>
</feature>
<reference evidence="4" key="1">
    <citation type="submission" date="2025-08" db="UniProtKB">
        <authorList>
            <consortium name="RefSeq"/>
        </authorList>
    </citation>
    <scope>IDENTIFICATION</scope>
    <source>
        <tissue evidence="4">Whole body</tissue>
    </source>
</reference>
<keyword evidence="1" id="KW-0732">Signal</keyword>
<proteinExistence type="predicted"/>
<evidence type="ECO:0000259" key="2">
    <source>
        <dbReference type="Pfam" id="PF16033"/>
    </source>
</evidence>
<dbReference type="KEGG" id="ccal:108631011"/>
<organism evidence="3 4">
    <name type="scientific">Ceratina calcarata</name>
    <dbReference type="NCBI Taxonomy" id="156304"/>
    <lineage>
        <taxon>Eukaryota</taxon>
        <taxon>Metazoa</taxon>
        <taxon>Ecdysozoa</taxon>
        <taxon>Arthropoda</taxon>
        <taxon>Hexapoda</taxon>
        <taxon>Insecta</taxon>
        <taxon>Pterygota</taxon>
        <taxon>Neoptera</taxon>
        <taxon>Endopterygota</taxon>
        <taxon>Hymenoptera</taxon>
        <taxon>Apocrita</taxon>
        <taxon>Aculeata</taxon>
        <taxon>Apoidea</taxon>
        <taxon>Anthophila</taxon>
        <taxon>Apidae</taxon>
        <taxon>Ceratina</taxon>
        <taxon>Zadontomerus</taxon>
    </lineage>
</organism>
<dbReference type="Pfam" id="PF16033">
    <property type="entry name" value="DUF4789"/>
    <property type="match status" value="1"/>
</dbReference>
<dbReference type="RefSeq" id="XP_017890158.1">
    <property type="nucleotide sequence ID" value="XM_018034669.2"/>
</dbReference>
<keyword evidence="3" id="KW-1185">Reference proteome</keyword>
<sequence>MTTNMKWVIFGIALTIYNCIGQDILFPDDKQIPHTVSVDGTTSTTTKPPLSSDGCPDGMQNYGNATDKICDCKPKFFHFPMDDKCYEVYFQGPCKQGEYVFPNDELIPHCVKNPCSTNGLVMYNDSCYTLNKVGHPCNSSETLSVNETTLQVECLDTELAVFMLITVPPRKCPAGSRRNSVGICKEIA</sequence>